<dbReference type="OrthoDB" id="8253460at2"/>
<dbReference type="InterPro" id="IPR012902">
    <property type="entry name" value="N_methyl_site"/>
</dbReference>
<keyword evidence="1" id="KW-1133">Transmembrane helix</keyword>
<proteinExistence type="predicted"/>
<dbReference type="EMBL" id="VFIY01000015">
    <property type="protein sequence ID" value="TPD58975.1"/>
    <property type="molecule type" value="Genomic_DNA"/>
</dbReference>
<feature type="transmembrane region" description="Helical" evidence="1">
    <location>
        <begin position="12"/>
        <end position="32"/>
    </location>
</feature>
<dbReference type="Proteomes" id="UP000319148">
    <property type="component" value="Unassembled WGS sequence"/>
</dbReference>
<evidence type="ECO:0008006" key="4">
    <source>
        <dbReference type="Google" id="ProtNLM"/>
    </source>
</evidence>
<reference evidence="3" key="1">
    <citation type="submission" date="2019-06" db="EMBL/GenBank/DDBJ databases">
        <title>The complete genome of Emcibacter congregatus ZYLT.</title>
        <authorList>
            <person name="Zhao Z."/>
        </authorList>
    </citation>
    <scope>NUCLEOTIDE SEQUENCE [LARGE SCALE GENOMIC DNA]</scope>
    <source>
        <strain evidence="3">MCCC 1A06723</strain>
    </source>
</reference>
<protein>
    <recommendedName>
        <fullName evidence="4">Prepilin-type N-terminal cleavage/methylation domain-containing protein</fullName>
    </recommendedName>
</protein>
<keyword evidence="3" id="KW-1185">Reference proteome</keyword>
<evidence type="ECO:0000313" key="3">
    <source>
        <dbReference type="Proteomes" id="UP000319148"/>
    </source>
</evidence>
<evidence type="ECO:0000256" key="1">
    <source>
        <dbReference type="SAM" id="Phobius"/>
    </source>
</evidence>
<comment type="caution">
    <text evidence="2">The sequence shown here is derived from an EMBL/GenBank/DDBJ whole genome shotgun (WGS) entry which is preliminary data.</text>
</comment>
<gene>
    <name evidence="2" type="ORF">FIV46_12120</name>
</gene>
<keyword evidence="1" id="KW-0472">Membrane</keyword>
<organism evidence="2 3">
    <name type="scientific">Emcibacter nanhaiensis</name>
    <dbReference type="NCBI Taxonomy" id="1505037"/>
    <lineage>
        <taxon>Bacteria</taxon>
        <taxon>Pseudomonadati</taxon>
        <taxon>Pseudomonadota</taxon>
        <taxon>Alphaproteobacteria</taxon>
        <taxon>Emcibacterales</taxon>
        <taxon>Emcibacteraceae</taxon>
        <taxon>Emcibacter</taxon>
    </lineage>
</organism>
<name>A0A501PFL5_9PROT</name>
<accession>A0A501PFL5</accession>
<keyword evidence="1" id="KW-0812">Transmembrane</keyword>
<dbReference type="AlphaFoldDB" id="A0A501PFL5"/>
<sequence length="123" mass="13641">MMDSNESGFTVLEVLVAFVILASALGVVYQMVAMGGLRSDRAQKEQTALLLAKSKLADAMTIGRSTEGQEGNYHWELEWQALPVKEPRERRNPVRLAQVTVTVSWGEAGQEIRLATLRPEVQN</sequence>
<evidence type="ECO:0000313" key="2">
    <source>
        <dbReference type="EMBL" id="TPD58975.1"/>
    </source>
</evidence>
<dbReference type="Pfam" id="PF07963">
    <property type="entry name" value="N_methyl"/>
    <property type="match status" value="1"/>
</dbReference>